<keyword evidence="1" id="KW-0472">Membrane</keyword>
<evidence type="ECO:0000256" key="1">
    <source>
        <dbReference type="SAM" id="Phobius"/>
    </source>
</evidence>
<accession>A0A3M6HS75</accession>
<dbReference type="EMBL" id="RBVA01000214">
    <property type="protein sequence ID" value="RMW07771.1"/>
    <property type="molecule type" value="Genomic_DNA"/>
</dbReference>
<protein>
    <submittedName>
        <fullName evidence="2">Uncharacterized protein</fullName>
    </submittedName>
</protein>
<name>A0A3M6HS75_PSEAJ</name>
<keyword evidence="1" id="KW-0812">Transmembrane</keyword>
<dbReference type="AlphaFoldDB" id="A0A3M6HS75"/>
<feature type="transmembrane region" description="Helical" evidence="1">
    <location>
        <begin position="21"/>
        <end position="39"/>
    </location>
</feature>
<gene>
    <name evidence="2" type="ORF">ALP03_200247</name>
</gene>
<evidence type="ECO:0000313" key="2">
    <source>
        <dbReference type="EMBL" id="RMW07771.1"/>
    </source>
</evidence>
<organism evidence="2 3">
    <name type="scientific">Pseudomonas amygdali pv. tabaci</name>
    <name type="common">Pseudomonas syringae pv. tabaci</name>
    <dbReference type="NCBI Taxonomy" id="322"/>
    <lineage>
        <taxon>Bacteria</taxon>
        <taxon>Pseudomonadati</taxon>
        <taxon>Pseudomonadota</taxon>
        <taxon>Gammaproteobacteria</taxon>
        <taxon>Pseudomonadales</taxon>
        <taxon>Pseudomonadaceae</taxon>
        <taxon>Pseudomonas</taxon>
        <taxon>Pseudomonas amygdali</taxon>
    </lineage>
</organism>
<evidence type="ECO:0000313" key="3">
    <source>
        <dbReference type="Proteomes" id="UP000271531"/>
    </source>
</evidence>
<dbReference type="Proteomes" id="UP000271531">
    <property type="component" value="Unassembled WGS sequence"/>
</dbReference>
<proteinExistence type="predicted"/>
<comment type="caution">
    <text evidence="2">The sequence shown here is derived from an EMBL/GenBank/DDBJ whole genome shotgun (WGS) entry which is preliminary data.</text>
</comment>
<reference evidence="2 3" key="1">
    <citation type="submission" date="2018-08" db="EMBL/GenBank/DDBJ databases">
        <title>Recombination of ecologically and evolutionarily significant loci maintains genetic cohesion in the Pseudomonas syringae species complex.</title>
        <authorList>
            <person name="Dillon M."/>
            <person name="Thakur S."/>
            <person name="Almeida R.N.D."/>
            <person name="Weir B.S."/>
            <person name="Guttman D.S."/>
        </authorList>
    </citation>
    <scope>NUCLEOTIDE SEQUENCE [LARGE SCALE GENOMIC DNA]</scope>
    <source>
        <strain evidence="2 3">ICMP 4525</strain>
    </source>
</reference>
<sequence length="112" mass="12558">MKAKTIKLAYWSLVRPGHRRSDLFFLVVSIALGSTIGYGMAQKTYVEIGLPFGFFAVSILYFMWRNPGHTLSHLQTEMQEIQIYRSGVGPTGEVALHPVAADAELTQLPNFR</sequence>
<feature type="transmembrane region" description="Helical" evidence="1">
    <location>
        <begin position="45"/>
        <end position="64"/>
    </location>
</feature>
<keyword evidence="1" id="KW-1133">Transmembrane helix</keyword>